<dbReference type="PRINTS" id="PR00080">
    <property type="entry name" value="SDRFAMILY"/>
</dbReference>
<dbReference type="CDD" id="cd05374">
    <property type="entry name" value="17beta-HSD-like_SDR_c"/>
    <property type="match status" value="1"/>
</dbReference>
<comment type="similarity">
    <text evidence="1 3">Belongs to the short-chain dehydrogenases/reductases (SDR) family.</text>
</comment>
<evidence type="ECO:0000313" key="5">
    <source>
        <dbReference type="Proteomes" id="UP000268313"/>
    </source>
</evidence>
<dbReference type="InterPro" id="IPR002347">
    <property type="entry name" value="SDR_fam"/>
</dbReference>
<protein>
    <submittedName>
        <fullName evidence="4">SDR family NAD(P)-dependent oxidoreductase</fullName>
    </submittedName>
</protein>
<dbReference type="SUPFAM" id="SSF51735">
    <property type="entry name" value="NAD(P)-binding Rossmann-fold domains"/>
    <property type="match status" value="1"/>
</dbReference>
<dbReference type="InterPro" id="IPR051911">
    <property type="entry name" value="SDR_oxidoreductase"/>
</dbReference>
<keyword evidence="2" id="KW-0560">Oxidoreductase</keyword>
<accession>A0A3A8K5K0</accession>
<dbReference type="InterPro" id="IPR020904">
    <property type="entry name" value="Sc_DH/Rdtase_CS"/>
</dbReference>
<comment type="caution">
    <text evidence="4">The sequence shown here is derived from an EMBL/GenBank/DDBJ whole genome shotgun (WGS) entry which is preliminary data.</text>
</comment>
<dbReference type="PANTHER" id="PTHR43976:SF16">
    <property type="entry name" value="SHORT-CHAIN DEHYDROGENASE_REDUCTASE FAMILY PROTEIN"/>
    <property type="match status" value="1"/>
</dbReference>
<dbReference type="FunFam" id="3.40.50.720:FF:000084">
    <property type="entry name" value="Short-chain dehydrogenase reductase"/>
    <property type="match status" value="1"/>
</dbReference>
<dbReference type="Gene3D" id="3.40.50.720">
    <property type="entry name" value="NAD(P)-binding Rossmann-like Domain"/>
    <property type="match status" value="1"/>
</dbReference>
<keyword evidence="5" id="KW-1185">Reference proteome</keyword>
<evidence type="ECO:0000256" key="1">
    <source>
        <dbReference type="ARBA" id="ARBA00006484"/>
    </source>
</evidence>
<dbReference type="OrthoDB" id="9793825at2"/>
<dbReference type="PROSITE" id="PS00061">
    <property type="entry name" value="ADH_SHORT"/>
    <property type="match status" value="1"/>
</dbReference>
<evidence type="ECO:0000313" key="4">
    <source>
        <dbReference type="EMBL" id="RKH02459.1"/>
    </source>
</evidence>
<dbReference type="AlphaFoldDB" id="A0A3A8K5K0"/>
<reference evidence="5" key="1">
    <citation type="submission" date="2018-09" db="EMBL/GenBank/DDBJ databases">
        <authorList>
            <person name="Livingstone P.G."/>
            <person name="Whitworth D.E."/>
        </authorList>
    </citation>
    <scope>NUCLEOTIDE SEQUENCE [LARGE SCALE GENOMIC DNA]</scope>
    <source>
        <strain evidence="5">CA043D</strain>
    </source>
</reference>
<dbReference type="PANTHER" id="PTHR43976">
    <property type="entry name" value="SHORT CHAIN DEHYDROGENASE"/>
    <property type="match status" value="1"/>
</dbReference>
<dbReference type="RefSeq" id="WP_120603587.1">
    <property type="nucleotide sequence ID" value="NZ_JABFJX010000230.1"/>
</dbReference>
<organism evidence="4 5">
    <name type="scientific">Corallococcus carmarthensis</name>
    <dbReference type="NCBI Taxonomy" id="2316728"/>
    <lineage>
        <taxon>Bacteria</taxon>
        <taxon>Pseudomonadati</taxon>
        <taxon>Myxococcota</taxon>
        <taxon>Myxococcia</taxon>
        <taxon>Myxococcales</taxon>
        <taxon>Cystobacterineae</taxon>
        <taxon>Myxococcaceae</taxon>
        <taxon>Corallococcus</taxon>
    </lineage>
</organism>
<dbReference type="InterPro" id="IPR036291">
    <property type="entry name" value="NAD(P)-bd_dom_sf"/>
</dbReference>
<dbReference type="EMBL" id="RAWE01000054">
    <property type="protein sequence ID" value="RKH02459.1"/>
    <property type="molecule type" value="Genomic_DNA"/>
</dbReference>
<evidence type="ECO:0000256" key="3">
    <source>
        <dbReference type="RuleBase" id="RU000363"/>
    </source>
</evidence>
<name>A0A3A8K5K0_9BACT</name>
<dbReference type="Pfam" id="PF00106">
    <property type="entry name" value="adh_short"/>
    <property type="match status" value="1"/>
</dbReference>
<dbReference type="Proteomes" id="UP000268313">
    <property type="component" value="Unassembled WGS sequence"/>
</dbReference>
<dbReference type="PRINTS" id="PR00081">
    <property type="entry name" value="GDHRDH"/>
</dbReference>
<sequence length="286" mass="30107">MSKVWFVTGASSGIGAGVVRAALEAGERVVATARNVEKLRSAIGEQAGDRLAFLPLDVTKEEQAQQAVAAAVEKFGRIDVLVNNAGYSLIGNLESLTSAQIEQQFATNFYGVLYVLRAALPVMRRQRSGRIFNVSSMAGVIGYATAGAYAATKFAVEGLSLSVAQEVERFGIKVTVVEPGFFRTDLLAPQSVVFGDLAVEGYDAPAAVKAQWQGYHHNQSGDPAKLGKALVRLAGMETPPKQFFAGSDAVSGIAADLEARLAEVRAHKDLSVSTDGDFQGPAGSPS</sequence>
<dbReference type="GO" id="GO:0016491">
    <property type="term" value="F:oxidoreductase activity"/>
    <property type="evidence" value="ECO:0007669"/>
    <property type="project" value="UniProtKB-KW"/>
</dbReference>
<proteinExistence type="inferred from homology"/>
<gene>
    <name evidence="4" type="ORF">D7X32_16955</name>
</gene>
<evidence type="ECO:0000256" key="2">
    <source>
        <dbReference type="ARBA" id="ARBA00023002"/>
    </source>
</evidence>